<evidence type="ECO:0000313" key="3">
    <source>
        <dbReference type="Proteomes" id="UP000447434"/>
    </source>
</evidence>
<keyword evidence="3" id="KW-1185">Reference proteome</keyword>
<proteinExistence type="predicted"/>
<dbReference type="OrthoDB" id="10526409at2759"/>
<gene>
    <name evidence="2" type="ORF">Lalb_Chr16g0385461</name>
</gene>
<protein>
    <submittedName>
        <fullName evidence="2">Uncharacterized protein</fullName>
    </submittedName>
</protein>
<accession>A0A6A4NUM8</accession>
<sequence>MSASDEKIEDEEDDENEDQNDVVSIGKNQRTKSRFGVFQRQFSKAKSKFRRIKSKRVLLPSSSLSETANSNTVSDKWSINTIGGRAKRHKMTLCLTERKLSSPILKMILIHIREPNSFLLGPIFIGSKAGKMA</sequence>
<comment type="caution">
    <text evidence="2">The sequence shown here is derived from an EMBL/GenBank/DDBJ whole genome shotgun (WGS) entry which is preliminary data.</text>
</comment>
<evidence type="ECO:0000313" key="2">
    <source>
        <dbReference type="EMBL" id="KAE9597336.1"/>
    </source>
</evidence>
<dbReference type="EMBL" id="WOCE01000016">
    <property type="protein sequence ID" value="KAE9597336.1"/>
    <property type="molecule type" value="Genomic_DNA"/>
</dbReference>
<feature type="region of interest" description="Disordered" evidence="1">
    <location>
        <begin position="1"/>
        <end position="28"/>
    </location>
</feature>
<name>A0A6A4NUM8_LUPAL</name>
<evidence type="ECO:0000256" key="1">
    <source>
        <dbReference type="SAM" id="MobiDB-lite"/>
    </source>
</evidence>
<dbReference type="Proteomes" id="UP000447434">
    <property type="component" value="Chromosome 16"/>
</dbReference>
<dbReference type="AlphaFoldDB" id="A0A6A4NUM8"/>
<organism evidence="2 3">
    <name type="scientific">Lupinus albus</name>
    <name type="common">White lupine</name>
    <name type="synonym">Lupinus termis</name>
    <dbReference type="NCBI Taxonomy" id="3870"/>
    <lineage>
        <taxon>Eukaryota</taxon>
        <taxon>Viridiplantae</taxon>
        <taxon>Streptophyta</taxon>
        <taxon>Embryophyta</taxon>
        <taxon>Tracheophyta</taxon>
        <taxon>Spermatophyta</taxon>
        <taxon>Magnoliopsida</taxon>
        <taxon>eudicotyledons</taxon>
        <taxon>Gunneridae</taxon>
        <taxon>Pentapetalae</taxon>
        <taxon>rosids</taxon>
        <taxon>fabids</taxon>
        <taxon>Fabales</taxon>
        <taxon>Fabaceae</taxon>
        <taxon>Papilionoideae</taxon>
        <taxon>50 kb inversion clade</taxon>
        <taxon>genistoids sensu lato</taxon>
        <taxon>core genistoids</taxon>
        <taxon>Genisteae</taxon>
        <taxon>Lupinus</taxon>
    </lineage>
</organism>
<reference evidence="3" key="1">
    <citation type="journal article" date="2020" name="Nat. Commun.">
        <title>Genome sequence of the cluster root forming white lupin.</title>
        <authorList>
            <person name="Hufnagel B."/>
            <person name="Marques A."/>
            <person name="Soriano A."/>
            <person name="Marques L."/>
            <person name="Divol F."/>
            <person name="Doumas P."/>
            <person name="Sallet E."/>
            <person name="Mancinotti D."/>
            <person name="Carrere S."/>
            <person name="Marande W."/>
            <person name="Arribat S."/>
            <person name="Keller J."/>
            <person name="Huneau C."/>
            <person name="Blein T."/>
            <person name="Aime D."/>
            <person name="Laguerre M."/>
            <person name="Taylor J."/>
            <person name="Schubert V."/>
            <person name="Nelson M."/>
            <person name="Geu-Flores F."/>
            <person name="Crespi M."/>
            <person name="Gallardo-Guerrero K."/>
            <person name="Delaux P.-M."/>
            <person name="Salse J."/>
            <person name="Berges H."/>
            <person name="Guyot R."/>
            <person name="Gouzy J."/>
            <person name="Peret B."/>
        </authorList>
    </citation>
    <scope>NUCLEOTIDE SEQUENCE [LARGE SCALE GENOMIC DNA]</scope>
    <source>
        <strain evidence="3">cv. Amiga</strain>
    </source>
</reference>
<feature type="compositionally biased region" description="Acidic residues" evidence="1">
    <location>
        <begin position="7"/>
        <end position="20"/>
    </location>
</feature>